<dbReference type="PANTHER" id="PTHR18829">
    <property type="entry name" value="PROTEIN YAE1 HOMOLOG"/>
    <property type="match status" value="1"/>
</dbReference>
<dbReference type="Pfam" id="PF09811">
    <property type="entry name" value="Yae1_N"/>
    <property type="match status" value="1"/>
</dbReference>
<comment type="caution">
    <text evidence="6">The sequence shown here is derived from an EMBL/GenBank/DDBJ whole genome shotgun (WGS) entry which is preliminary data.</text>
</comment>
<evidence type="ECO:0000256" key="4">
    <source>
        <dbReference type="ARBA" id="ARBA00023242"/>
    </source>
</evidence>
<dbReference type="GO" id="GO:0005634">
    <property type="term" value="C:nucleus"/>
    <property type="evidence" value="ECO:0007669"/>
    <property type="project" value="UniProtKB-SubCell"/>
</dbReference>
<reference evidence="6" key="1">
    <citation type="submission" date="2020-01" db="EMBL/GenBank/DDBJ databases">
        <title>Development of genomics and gene disruption for Polysphondylium violaceum indicates a role for the polyketide synthase stlB in stalk morphogenesis.</title>
        <authorList>
            <person name="Narita B."/>
            <person name="Kawabe Y."/>
            <person name="Kin K."/>
            <person name="Saito T."/>
            <person name="Gibbs R."/>
            <person name="Kuspa A."/>
            <person name="Muzny D."/>
            <person name="Queller D."/>
            <person name="Richards S."/>
            <person name="Strassman J."/>
            <person name="Sucgang R."/>
            <person name="Worley K."/>
            <person name="Schaap P."/>
        </authorList>
    </citation>
    <scope>NUCLEOTIDE SEQUENCE</scope>
    <source>
        <strain evidence="6">QSvi11</strain>
    </source>
</reference>
<keyword evidence="4" id="KW-0539">Nucleus</keyword>
<dbReference type="EMBL" id="AJWJ01000228">
    <property type="protein sequence ID" value="KAF2073078.1"/>
    <property type="molecule type" value="Genomic_DNA"/>
</dbReference>
<dbReference type="InterPro" id="IPR019191">
    <property type="entry name" value="Essential_protein_Yae1_N"/>
</dbReference>
<gene>
    <name evidence="6" type="ORF">CYY_005604</name>
</gene>
<proteinExistence type="predicted"/>
<sequence length="271" mass="29940">MSDDDDFYGNDNDTDQLAYLSNKESDRQVQQIFPIGYQDGLEIGKEITLQRGFNEGFIQGSTVAYRWSQLLGLISSLDVFFHHNKQYVPENVDSSILESLVEKINSIIKDKCSPPSIDDLKFRFINFQEEKENVVVNTTATSSCCSKDGNNSTNGCCKDDNNDKTACCSSGIDINSLKLNDNGQDQDDDDQCCGGGSDKEGCCKSSSSSTTTKATPPAIAKEPYQITLNQIQDALFHQIAKECVMTITKMGLDGEQLLQDCLKSTHRVSMN</sequence>
<keyword evidence="7" id="KW-1185">Reference proteome</keyword>
<evidence type="ECO:0000256" key="3">
    <source>
        <dbReference type="ARBA" id="ARBA00022490"/>
    </source>
</evidence>
<dbReference type="AlphaFoldDB" id="A0A8J4UZH8"/>
<name>A0A8J4UZH8_9MYCE</name>
<evidence type="ECO:0000259" key="5">
    <source>
        <dbReference type="Pfam" id="PF09811"/>
    </source>
</evidence>
<evidence type="ECO:0000313" key="6">
    <source>
        <dbReference type="EMBL" id="KAF2073078.1"/>
    </source>
</evidence>
<comment type="subcellular location">
    <subcellularLocation>
        <location evidence="2">Cytoplasm</location>
    </subcellularLocation>
    <subcellularLocation>
        <location evidence="1">Nucleus</location>
    </subcellularLocation>
</comment>
<dbReference type="GO" id="GO:0005737">
    <property type="term" value="C:cytoplasm"/>
    <property type="evidence" value="ECO:0007669"/>
    <property type="project" value="UniProtKB-SubCell"/>
</dbReference>
<evidence type="ECO:0000256" key="1">
    <source>
        <dbReference type="ARBA" id="ARBA00004123"/>
    </source>
</evidence>
<organism evidence="6 7">
    <name type="scientific">Polysphondylium violaceum</name>
    <dbReference type="NCBI Taxonomy" id="133409"/>
    <lineage>
        <taxon>Eukaryota</taxon>
        <taxon>Amoebozoa</taxon>
        <taxon>Evosea</taxon>
        <taxon>Eumycetozoa</taxon>
        <taxon>Dictyostelia</taxon>
        <taxon>Dictyosteliales</taxon>
        <taxon>Dictyosteliaceae</taxon>
        <taxon>Polysphondylium</taxon>
    </lineage>
</organism>
<protein>
    <recommendedName>
        <fullName evidence="5">Essential protein Yae1 N-terminal domain-containing protein</fullName>
    </recommendedName>
</protein>
<dbReference type="Proteomes" id="UP000695562">
    <property type="component" value="Unassembled WGS sequence"/>
</dbReference>
<evidence type="ECO:0000313" key="7">
    <source>
        <dbReference type="Proteomes" id="UP000695562"/>
    </source>
</evidence>
<feature type="domain" description="Essential protein Yae1 N-terminal" evidence="5">
    <location>
        <begin position="36"/>
        <end position="73"/>
    </location>
</feature>
<dbReference type="PANTHER" id="PTHR18829:SF0">
    <property type="entry name" value="PROTEIN YAE1 HOMOLOG"/>
    <property type="match status" value="1"/>
</dbReference>
<dbReference type="InterPro" id="IPR038881">
    <property type="entry name" value="Yae1-like"/>
</dbReference>
<keyword evidence="3" id="KW-0963">Cytoplasm</keyword>
<accession>A0A8J4UZH8</accession>
<evidence type="ECO:0000256" key="2">
    <source>
        <dbReference type="ARBA" id="ARBA00004496"/>
    </source>
</evidence>
<dbReference type="OrthoDB" id="20086at2759"/>